<dbReference type="InterPro" id="IPR011009">
    <property type="entry name" value="Kinase-like_dom_sf"/>
</dbReference>
<keyword evidence="3" id="KW-1185">Reference proteome</keyword>
<dbReference type="EMBL" id="PQFF01000186">
    <property type="protein sequence ID" value="RHZ76352.1"/>
    <property type="molecule type" value="Genomic_DNA"/>
</dbReference>
<gene>
    <name evidence="2" type="ORF">Glove_198g118</name>
</gene>
<reference evidence="2 3" key="1">
    <citation type="submission" date="2018-08" db="EMBL/GenBank/DDBJ databases">
        <title>Genome and evolution of the arbuscular mycorrhizal fungus Diversispora epigaea (formerly Glomus versiforme) and its bacterial endosymbionts.</title>
        <authorList>
            <person name="Sun X."/>
            <person name="Fei Z."/>
            <person name="Harrison M."/>
        </authorList>
    </citation>
    <scope>NUCLEOTIDE SEQUENCE [LARGE SCALE GENOMIC DNA]</scope>
    <source>
        <strain evidence="2 3">IT104</strain>
    </source>
</reference>
<dbReference type="GO" id="GO:0004672">
    <property type="term" value="F:protein kinase activity"/>
    <property type="evidence" value="ECO:0007669"/>
    <property type="project" value="InterPro"/>
</dbReference>
<dbReference type="PROSITE" id="PS50011">
    <property type="entry name" value="PROTEIN_KINASE_DOM"/>
    <property type="match status" value="1"/>
</dbReference>
<evidence type="ECO:0000259" key="1">
    <source>
        <dbReference type="PROSITE" id="PS50011"/>
    </source>
</evidence>
<dbReference type="GO" id="GO:0005524">
    <property type="term" value="F:ATP binding"/>
    <property type="evidence" value="ECO:0007669"/>
    <property type="project" value="InterPro"/>
</dbReference>
<dbReference type="InterPro" id="IPR000719">
    <property type="entry name" value="Prot_kinase_dom"/>
</dbReference>
<dbReference type="SUPFAM" id="SSF81901">
    <property type="entry name" value="HCP-like"/>
    <property type="match status" value="2"/>
</dbReference>
<accession>A0A397INE6</accession>
<comment type="caution">
    <text evidence="2">The sequence shown here is derived from an EMBL/GenBank/DDBJ whole genome shotgun (WGS) entry which is preliminary data.</text>
</comment>
<dbReference type="AlphaFoldDB" id="A0A397INE6"/>
<organism evidence="2 3">
    <name type="scientific">Diversispora epigaea</name>
    <dbReference type="NCBI Taxonomy" id="1348612"/>
    <lineage>
        <taxon>Eukaryota</taxon>
        <taxon>Fungi</taxon>
        <taxon>Fungi incertae sedis</taxon>
        <taxon>Mucoromycota</taxon>
        <taxon>Glomeromycotina</taxon>
        <taxon>Glomeromycetes</taxon>
        <taxon>Diversisporales</taxon>
        <taxon>Diversisporaceae</taxon>
        <taxon>Diversispora</taxon>
    </lineage>
</organism>
<dbReference type="InterPro" id="IPR006597">
    <property type="entry name" value="Sel1-like"/>
</dbReference>
<dbReference type="PANTHER" id="PTHR43628:SF1">
    <property type="entry name" value="CHITIN SYNTHASE REGULATORY FACTOR 2-RELATED"/>
    <property type="match status" value="1"/>
</dbReference>
<dbReference type="SMART" id="SM00220">
    <property type="entry name" value="S_TKc"/>
    <property type="match status" value="1"/>
</dbReference>
<name>A0A397INE6_9GLOM</name>
<dbReference type="Gene3D" id="1.10.510.10">
    <property type="entry name" value="Transferase(Phosphotransferase) domain 1"/>
    <property type="match status" value="1"/>
</dbReference>
<dbReference type="SUPFAM" id="SSF56112">
    <property type="entry name" value="Protein kinase-like (PK-like)"/>
    <property type="match status" value="1"/>
</dbReference>
<dbReference type="PRINTS" id="PR00109">
    <property type="entry name" value="TYRKINASE"/>
</dbReference>
<sequence>MDNLIIEDTFQKENISFYQYSEFENAKLISKNVYEATFKISQKPVALKNLYLNDNNKFTPDNLINEIKRYRKLEIHDSILKFYGITKQENTSNYMIILEYINEGSLRQYLKTNFRKLDWNTKLNLAKQIAKVLMHLHSNDIIHGNFNSENILIHNGIVKFNVFGSSNSISDSLSFLTNNLGPLQYMDPRHLELSTISKNKSSDIFDLGIILWEISSGKPPSEMEFSSNVELSNNIAKGKREMAISGTPHKYMKIYTDCWKLNGNSQPDIFQVVKNLSEIIISDADVEFEIPQSQPYNVTDVKLENLNMQNEEPGINSDPPFVDVTAEVNVFIKDLHEFLIDLFNRQPRKNRPIMFENYIIDHKKNPIKILHEMICHPFYCLFTSLIGFFYQYGIGTVADNQMAFKFFNLAVNQIFDTSSSNSSLLRKLYNINKEIGIFSLAFMYFDGIGVEKDRKNAFQIYNKLADKGSLLALNNVAYCYENGLGIEKNEEKAFKLYLKSAEKGFLLAQFYVGWCYKCGIGITKDEIKGFQWFIKSALAGNIHAMFNVGYCYDNGLGVGKDEKEAFKWYLKAAEKEHNAAQHNLGCCYNSGEGINRDYKKAFEWFKKAAENDYLDSQYMLGNFYYEGFRTKKNIVNAVYWLNKAMENGDIDAHELLEEMISNMM</sequence>
<proteinExistence type="predicted"/>
<dbReference type="Proteomes" id="UP000266861">
    <property type="component" value="Unassembled WGS sequence"/>
</dbReference>
<dbReference type="InterPro" id="IPR011990">
    <property type="entry name" value="TPR-like_helical_dom_sf"/>
</dbReference>
<dbReference type="Gene3D" id="1.25.40.10">
    <property type="entry name" value="Tetratricopeptide repeat domain"/>
    <property type="match status" value="1"/>
</dbReference>
<dbReference type="Pfam" id="PF07714">
    <property type="entry name" value="PK_Tyr_Ser-Thr"/>
    <property type="match status" value="1"/>
</dbReference>
<dbReference type="InterPro" id="IPR052945">
    <property type="entry name" value="Mitotic_Regulator"/>
</dbReference>
<dbReference type="SMART" id="SM00671">
    <property type="entry name" value="SEL1"/>
    <property type="match status" value="7"/>
</dbReference>
<protein>
    <recommendedName>
        <fullName evidence="1">Protein kinase domain-containing protein</fullName>
    </recommendedName>
</protein>
<dbReference type="Pfam" id="PF08238">
    <property type="entry name" value="Sel1"/>
    <property type="match status" value="7"/>
</dbReference>
<dbReference type="PANTHER" id="PTHR43628">
    <property type="entry name" value="ACTIVATOR OF C KINASE PROTEIN 1-RELATED"/>
    <property type="match status" value="1"/>
</dbReference>
<dbReference type="InterPro" id="IPR001245">
    <property type="entry name" value="Ser-Thr/Tyr_kinase_cat_dom"/>
</dbReference>
<evidence type="ECO:0000313" key="2">
    <source>
        <dbReference type="EMBL" id="RHZ76352.1"/>
    </source>
</evidence>
<dbReference type="STRING" id="1348612.A0A397INE6"/>
<feature type="domain" description="Protein kinase" evidence="1">
    <location>
        <begin position="23"/>
        <end position="280"/>
    </location>
</feature>
<dbReference type="OrthoDB" id="5418235at2759"/>
<evidence type="ECO:0000313" key="3">
    <source>
        <dbReference type="Proteomes" id="UP000266861"/>
    </source>
</evidence>